<dbReference type="Gene3D" id="1.10.357.10">
    <property type="entry name" value="Tetracycline Repressor, domain 2"/>
    <property type="match status" value="1"/>
</dbReference>
<dbReference type="Pfam" id="PF00440">
    <property type="entry name" value="TetR_N"/>
    <property type="match status" value="1"/>
</dbReference>
<evidence type="ECO:0000256" key="2">
    <source>
        <dbReference type="PROSITE-ProRule" id="PRU00335"/>
    </source>
</evidence>
<dbReference type="PRINTS" id="PR00455">
    <property type="entry name" value="HTHTETR"/>
</dbReference>
<protein>
    <submittedName>
        <fullName evidence="4">Transcriptional regulator, TetR family</fullName>
    </submittedName>
</protein>
<dbReference type="RefSeq" id="WP_072999231.1">
    <property type="nucleotide sequence ID" value="NZ_FQUM01000002.1"/>
</dbReference>
<dbReference type="PANTHER" id="PTHR43479:SF11">
    <property type="entry name" value="ACREF_ENVCD OPERON REPRESSOR-RELATED"/>
    <property type="match status" value="1"/>
</dbReference>
<dbReference type="OrthoDB" id="6430772at2"/>
<sequence>MKISKSEITKKSLINSALNVLCKTSYKGAKLQDVANEVGLSRGAIYWNFKNKFDLYDQVLKESFDTGMHDIYAILDSNEPVVNTIKKVINYLLDDRFNINYKSALLYNGLVIEHPEEMQPIITRVDKLFNELFKRHNALLKRGIQTGELKSDINTELEARVMYNFIWGYYTNKIRFFSKQNRMEIKDYVYKKFVLQLAT</sequence>
<keyword evidence="1 2" id="KW-0238">DNA-binding</keyword>
<dbReference type="STRING" id="1484053.SAMN05444274_102185"/>
<evidence type="ECO:0000259" key="3">
    <source>
        <dbReference type="PROSITE" id="PS50977"/>
    </source>
</evidence>
<dbReference type="InterPro" id="IPR009057">
    <property type="entry name" value="Homeodomain-like_sf"/>
</dbReference>
<dbReference type="PANTHER" id="PTHR43479">
    <property type="entry name" value="ACREF/ENVCD OPERON REPRESSOR-RELATED"/>
    <property type="match status" value="1"/>
</dbReference>
<dbReference type="EMBL" id="FQUM01000002">
    <property type="protein sequence ID" value="SHE71607.1"/>
    <property type="molecule type" value="Genomic_DNA"/>
</dbReference>
<dbReference type="SUPFAM" id="SSF48498">
    <property type="entry name" value="Tetracyclin repressor-like, C-terminal domain"/>
    <property type="match status" value="1"/>
</dbReference>
<keyword evidence="5" id="KW-1185">Reference proteome</keyword>
<evidence type="ECO:0000313" key="4">
    <source>
        <dbReference type="EMBL" id="SHE71607.1"/>
    </source>
</evidence>
<dbReference type="InterPro" id="IPR050624">
    <property type="entry name" value="HTH-type_Tx_Regulator"/>
</dbReference>
<dbReference type="InterPro" id="IPR001647">
    <property type="entry name" value="HTH_TetR"/>
</dbReference>
<dbReference type="GO" id="GO:0003677">
    <property type="term" value="F:DNA binding"/>
    <property type="evidence" value="ECO:0007669"/>
    <property type="project" value="UniProtKB-UniRule"/>
</dbReference>
<feature type="domain" description="HTH tetR-type" evidence="3">
    <location>
        <begin position="7"/>
        <end position="67"/>
    </location>
</feature>
<name>A0A1M4VRY4_9BACT</name>
<feature type="DNA-binding region" description="H-T-H motif" evidence="2">
    <location>
        <begin position="30"/>
        <end position="49"/>
    </location>
</feature>
<evidence type="ECO:0000256" key="1">
    <source>
        <dbReference type="ARBA" id="ARBA00023125"/>
    </source>
</evidence>
<dbReference type="InterPro" id="IPR036271">
    <property type="entry name" value="Tet_transcr_reg_TetR-rel_C_sf"/>
</dbReference>
<accession>A0A1M4VRY4</accession>
<gene>
    <name evidence="4" type="ORF">SAMN05444274_102185</name>
</gene>
<dbReference type="AlphaFoldDB" id="A0A1M4VRY4"/>
<evidence type="ECO:0000313" key="5">
    <source>
        <dbReference type="Proteomes" id="UP000184164"/>
    </source>
</evidence>
<proteinExistence type="predicted"/>
<dbReference type="Proteomes" id="UP000184164">
    <property type="component" value="Unassembled WGS sequence"/>
</dbReference>
<dbReference type="SUPFAM" id="SSF46689">
    <property type="entry name" value="Homeodomain-like"/>
    <property type="match status" value="1"/>
</dbReference>
<dbReference type="PROSITE" id="PS50977">
    <property type="entry name" value="HTH_TETR_2"/>
    <property type="match status" value="1"/>
</dbReference>
<reference evidence="4 5" key="1">
    <citation type="submission" date="2016-11" db="EMBL/GenBank/DDBJ databases">
        <authorList>
            <person name="Jaros S."/>
            <person name="Januszkiewicz K."/>
            <person name="Wedrychowicz H."/>
        </authorList>
    </citation>
    <scope>NUCLEOTIDE SEQUENCE [LARGE SCALE GENOMIC DNA]</scope>
    <source>
        <strain evidence="4 5">DSM 26910</strain>
    </source>
</reference>
<organism evidence="4 5">
    <name type="scientific">Mariniphaga anaerophila</name>
    <dbReference type="NCBI Taxonomy" id="1484053"/>
    <lineage>
        <taxon>Bacteria</taxon>
        <taxon>Pseudomonadati</taxon>
        <taxon>Bacteroidota</taxon>
        <taxon>Bacteroidia</taxon>
        <taxon>Marinilabiliales</taxon>
        <taxon>Prolixibacteraceae</taxon>
        <taxon>Mariniphaga</taxon>
    </lineage>
</organism>